<dbReference type="AlphaFoldDB" id="A0A6H9YH75"/>
<feature type="domain" description="HTH iclR-type" evidence="4">
    <location>
        <begin position="16"/>
        <end position="76"/>
    </location>
</feature>
<dbReference type="PROSITE" id="PS51077">
    <property type="entry name" value="HTH_ICLR"/>
    <property type="match status" value="1"/>
</dbReference>
<evidence type="ECO:0000313" key="7">
    <source>
        <dbReference type="Proteomes" id="UP000468735"/>
    </source>
</evidence>
<name>A0A6H9YH75_9ACTN</name>
<dbReference type="SUPFAM" id="SSF55781">
    <property type="entry name" value="GAF domain-like"/>
    <property type="match status" value="1"/>
</dbReference>
<evidence type="ECO:0000256" key="2">
    <source>
        <dbReference type="ARBA" id="ARBA00023125"/>
    </source>
</evidence>
<dbReference type="PANTHER" id="PTHR30136:SF24">
    <property type="entry name" value="HTH-TYPE TRANSCRIPTIONAL REPRESSOR ALLR"/>
    <property type="match status" value="1"/>
</dbReference>
<dbReference type="GO" id="GO:0045892">
    <property type="term" value="P:negative regulation of DNA-templated transcription"/>
    <property type="evidence" value="ECO:0007669"/>
    <property type="project" value="TreeGrafter"/>
</dbReference>
<comment type="caution">
    <text evidence="6">The sequence shown here is derived from an EMBL/GenBank/DDBJ whole genome shotgun (WGS) entry which is preliminary data.</text>
</comment>
<dbReference type="InterPro" id="IPR036390">
    <property type="entry name" value="WH_DNA-bd_sf"/>
</dbReference>
<dbReference type="RefSeq" id="WP_151568311.1">
    <property type="nucleotide sequence ID" value="NZ_WBMT01000025.1"/>
</dbReference>
<feature type="domain" description="IclR-ED" evidence="5">
    <location>
        <begin position="77"/>
        <end position="255"/>
    </location>
</feature>
<accession>A0A6H9YH75</accession>
<evidence type="ECO:0000259" key="5">
    <source>
        <dbReference type="PROSITE" id="PS51078"/>
    </source>
</evidence>
<dbReference type="Gene3D" id="3.30.450.40">
    <property type="match status" value="1"/>
</dbReference>
<dbReference type="InterPro" id="IPR014757">
    <property type="entry name" value="Tscrpt_reg_IclR_C"/>
</dbReference>
<sequence length="260" mass="27852">MTMALAPIGEAAPRPPSMVERMTLIMDCFEGSNARLLLEEIARRTGLPRSTAHRILEQLVRLQWVEHTRAGYGLGRRVARWGARESGHSDLRAAAAPWLHELVMKTDLVVHLAVLDETSVEYLDKIGGRRASAVASRVGGRAPAHCTALGKAMLAWLPAEKVDALYAGGLPVATQGSITELLVLHQELRRIRGRGGLAFERGECVEGVACVGAAIRGPERPVAAVSLAGPQGAPLEVVAPLVRDAVNRIGRELLGTALRV</sequence>
<dbReference type="PROSITE" id="PS51078">
    <property type="entry name" value="ICLR_ED"/>
    <property type="match status" value="1"/>
</dbReference>
<dbReference type="GO" id="GO:0003700">
    <property type="term" value="F:DNA-binding transcription factor activity"/>
    <property type="evidence" value="ECO:0007669"/>
    <property type="project" value="TreeGrafter"/>
</dbReference>
<dbReference type="GO" id="GO:0003677">
    <property type="term" value="F:DNA binding"/>
    <property type="evidence" value="ECO:0007669"/>
    <property type="project" value="UniProtKB-KW"/>
</dbReference>
<keyword evidence="1" id="KW-0805">Transcription regulation</keyword>
<evidence type="ECO:0000313" key="6">
    <source>
        <dbReference type="EMBL" id="KAB2341559.1"/>
    </source>
</evidence>
<keyword evidence="2" id="KW-0238">DNA-binding</keyword>
<keyword evidence="7" id="KW-1185">Reference proteome</keyword>
<dbReference type="OrthoDB" id="60629at2"/>
<dbReference type="Gene3D" id="1.10.10.10">
    <property type="entry name" value="Winged helix-like DNA-binding domain superfamily/Winged helix DNA-binding domain"/>
    <property type="match status" value="1"/>
</dbReference>
<dbReference type="SMART" id="SM00346">
    <property type="entry name" value="HTH_ICLR"/>
    <property type="match status" value="1"/>
</dbReference>
<dbReference type="InterPro" id="IPR050707">
    <property type="entry name" value="HTH_MetabolicPath_Reg"/>
</dbReference>
<evidence type="ECO:0000256" key="3">
    <source>
        <dbReference type="ARBA" id="ARBA00023163"/>
    </source>
</evidence>
<dbReference type="Pfam" id="PF09339">
    <property type="entry name" value="HTH_IclR"/>
    <property type="match status" value="1"/>
</dbReference>
<dbReference type="InterPro" id="IPR036388">
    <property type="entry name" value="WH-like_DNA-bd_sf"/>
</dbReference>
<dbReference type="Proteomes" id="UP000468735">
    <property type="component" value="Unassembled WGS sequence"/>
</dbReference>
<dbReference type="Pfam" id="PF01614">
    <property type="entry name" value="IclR_C"/>
    <property type="match status" value="1"/>
</dbReference>
<evidence type="ECO:0000259" key="4">
    <source>
        <dbReference type="PROSITE" id="PS51077"/>
    </source>
</evidence>
<keyword evidence="3" id="KW-0804">Transcription</keyword>
<proteinExistence type="predicted"/>
<gene>
    <name evidence="6" type="ORF">F8566_41190</name>
</gene>
<reference evidence="6 7" key="1">
    <citation type="submission" date="2019-09" db="EMBL/GenBank/DDBJ databases">
        <title>Actinomadura physcomitrii sp. nov., a novel actinomycete isolated from moss [Physcomitrium sphaericum (Ludw) Fuernr].</title>
        <authorList>
            <person name="Zhuang X."/>
            <person name="Liu C."/>
        </authorList>
    </citation>
    <scope>NUCLEOTIDE SEQUENCE [LARGE SCALE GENOMIC DNA]</scope>
    <source>
        <strain evidence="6 7">HMC1</strain>
    </source>
</reference>
<evidence type="ECO:0000256" key="1">
    <source>
        <dbReference type="ARBA" id="ARBA00023015"/>
    </source>
</evidence>
<dbReference type="EMBL" id="WBMT01000025">
    <property type="protein sequence ID" value="KAB2341559.1"/>
    <property type="molecule type" value="Genomic_DNA"/>
</dbReference>
<dbReference type="PANTHER" id="PTHR30136">
    <property type="entry name" value="HELIX-TURN-HELIX TRANSCRIPTIONAL REGULATOR, ICLR FAMILY"/>
    <property type="match status" value="1"/>
</dbReference>
<dbReference type="SUPFAM" id="SSF46785">
    <property type="entry name" value="Winged helix' DNA-binding domain"/>
    <property type="match status" value="1"/>
</dbReference>
<dbReference type="InterPro" id="IPR029016">
    <property type="entry name" value="GAF-like_dom_sf"/>
</dbReference>
<dbReference type="InterPro" id="IPR005471">
    <property type="entry name" value="Tscrpt_reg_IclR_N"/>
</dbReference>
<organism evidence="6 7">
    <name type="scientific">Actinomadura rudentiformis</name>
    <dbReference type="NCBI Taxonomy" id="359158"/>
    <lineage>
        <taxon>Bacteria</taxon>
        <taxon>Bacillati</taxon>
        <taxon>Actinomycetota</taxon>
        <taxon>Actinomycetes</taxon>
        <taxon>Streptosporangiales</taxon>
        <taxon>Thermomonosporaceae</taxon>
        <taxon>Actinomadura</taxon>
    </lineage>
</organism>
<protein>
    <submittedName>
        <fullName evidence="6">IclR family transcriptional regulator</fullName>
    </submittedName>
</protein>